<sequence>MKSKHRVFCFAFAFCCNGWTSWRRRRSIRRKRNVHKPRWRSHSLYKYTVLPLALEHCPVRVHTYTATFTETINPVATVYGTVGEFTRSFAPWPSTTACTGVLVTIGESDEPLSIGDLDTSLPRTFTSGS</sequence>
<dbReference type="AlphaFoldDB" id="A0A6A3H689"/>
<proteinExistence type="predicted"/>
<evidence type="ECO:0000313" key="2">
    <source>
        <dbReference type="Proteomes" id="UP000435112"/>
    </source>
</evidence>
<protein>
    <submittedName>
        <fullName evidence="1">Uncharacterized protein</fullName>
    </submittedName>
</protein>
<name>A0A6A3H689_9STRA</name>
<dbReference type="Proteomes" id="UP000435112">
    <property type="component" value="Unassembled WGS sequence"/>
</dbReference>
<reference evidence="1 2" key="1">
    <citation type="submission" date="2018-09" db="EMBL/GenBank/DDBJ databases">
        <title>Genomic investigation of the strawberry pathogen Phytophthora fragariae indicates pathogenicity is determined by transcriptional variation in three key races.</title>
        <authorList>
            <person name="Adams T.M."/>
            <person name="Armitage A.D."/>
            <person name="Sobczyk M.K."/>
            <person name="Bates H.J."/>
            <person name="Dunwell J.M."/>
            <person name="Nellist C.F."/>
            <person name="Harrison R.J."/>
        </authorList>
    </citation>
    <scope>NUCLEOTIDE SEQUENCE [LARGE SCALE GENOMIC DNA]</scope>
    <source>
        <strain evidence="1 2">SCRP324</strain>
    </source>
</reference>
<evidence type="ECO:0000313" key="1">
    <source>
        <dbReference type="EMBL" id="KAE8965196.1"/>
    </source>
</evidence>
<gene>
    <name evidence="1" type="ORF">PR002_g28746</name>
</gene>
<dbReference type="EMBL" id="QXFU01005218">
    <property type="protein sequence ID" value="KAE8965196.1"/>
    <property type="molecule type" value="Genomic_DNA"/>
</dbReference>
<comment type="caution">
    <text evidence="1">The sequence shown here is derived from an EMBL/GenBank/DDBJ whole genome shotgun (WGS) entry which is preliminary data.</text>
</comment>
<organism evidence="1 2">
    <name type="scientific">Phytophthora rubi</name>
    <dbReference type="NCBI Taxonomy" id="129364"/>
    <lineage>
        <taxon>Eukaryota</taxon>
        <taxon>Sar</taxon>
        <taxon>Stramenopiles</taxon>
        <taxon>Oomycota</taxon>
        <taxon>Peronosporomycetes</taxon>
        <taxon>Peronosporales</taxon>
        <taxon>Peronosporaceae</taxon>
        <taxon>Phytophthora</taxon>
    </lineage>
</organism>
<accession>A0A6A3H689</accession>